<feature type="domain" description="BON" evidence="3">
    <location>
        <begin position="163"/>
        <end position="231"/>
    </location>
</feature>
<evidence type="ECO:0000256" key="2">
    <source>
        <dbReference type="PROSITE-ProRule" id="PRU00703"/>
    </source>
</evidence>
<evidence type="ECO:0000259" key="3">
    <source>
        <dbReference type="PROSITE" id="PS50914"/>
    </source>
</evidence>
<dbReference type="InterPro" id="IPR051257">
    <property type="entry name" value="Diverse_CBS-Domain"/>
</dbReference>
<dbReference type="PROSITE" id="PS51371">
    <property type="entry name" value="CBS"/>
    <property type="match status" value="2"/>
</dbReference>
<reference evidence="5 6" key="1">
    <citation type="submission" date="2018-06" db="EMBL/GenBank/DDBJ databases">
        <title>Carbapenemase-producing Enterobacteriaceae present in wastewater treatment plant effluent and nearby surface waters in the US.</title>
        <authorList>
            <person name="Mathys D.A."/>
            <person name="Mollenkopf D.F."/>
            <person name="Feicht S.M."/>
            <person name="Adams R.J."/>
            <person name="Albers A.L."/>
            <person name="Stuever D.M."/>
            <person name="Daniels J.B."/>
            <person name="Wittum T.E."/>
        </authorList>
    </citation>
    <scope>NUCLEOTIDE SEQUENCE [LARGE SCALE GENOMIC DNA]</scope>
    <source>
        <strain evidence="5 6">GEO_47_Down_B</strain>
    </source>
</reference>
<proteinExistence type="predicted"/>
<dbReference type="PROSITE" id="PS50914">
    <property type="entry name" value="BON"/>
    <property type="match status" value="1"/>
</dbReference>
<accession>A0A443VP84</accession>
<dbReference type="PANTHER" id="PTHR43080:SF26">
    <property type="entry name" value="REGULATORY PROTEIN"/>
    <property type="match status" value="1"/>
</dbReference>
<comment type="caution">
    <text evidence="5">The sequence shown here is derived from an EMBL/GenBank/DDBJ whole genome shotgun (WGS) entry which is preliminary data.</text>
</comment>
<feature type="domain" description="CBS" evidence="4">
    <location>
        <begin position="7"/>
        <end position="63"/>
    </location>
</feature>
<gene>
    <name evidence="5" type="ORF">DN603_09485</name>
</gene>
<dbReference type="Proteomes" id="UP000288843">
    <property type="component" value="Unassembled WGS sequence"/>
</dbReference>
<dbReference type="Gene3D" id="3.10.580.10">
    <property type="entry name" value="CBS-domain"/>
    <property type="match status" value="1"/>
</dbReference>
<organism evidence="5 6">
    <name type="scientific">Raoultella planticola</name>
    <name type="common">Klebsiella planticola</name>
    <dbReference type="NCBI Taxonomy" id="575"/>
    <lineage>
        <taxon>Bacteria</taxon>
        <taxon>Pseudomonadati</taxon>
        <taxon>Pseudomonadota</taxon>
        <taxon>Gammaproteobacteria</taxon>
        <taxon>Enterobacterales</taxon>
        <taxon>Enterobacteriaceae</taxon>
        <taxon>Klebsiella/Raoultella group</taxon>
        <taxon>Raoultella</taxon>
    </lineage>
</organism>
<dbReference type="PANTHER" id="PTHR43080">
    <property type="entry name" value="CBS DOMAIN-CONTAINING PROTEIN CBSX3, MITOCHONDRIAL"/>
    <property type="match status" value="1"/>
</dbReference>
<dbReference type="EMBL" id="QKOX01000008">
    <property type="protein sequence ID" value="RWT23321.1"/>
    <property type="molecule type" value="Genomic_DNA"/>
</dbReference>
<evidence type="ECO:0008006" key="7">
    <source>
        <dbReference type="Google" id="ProtNLM"/>
    </source>
</evidence>
<protein>
    <recommendedName>
        <fullName evidence="7">CBS domain-containing protein</fullName>
    </recommendedName>
</protein>
<dbReference type="SMART" id="SM00116">
    <property type="entry name" value="CBS"/>
    <property type="match status" value="2"/>
</dbReference>
<dbReference type="InterPro" id="IPR000644">
    <property type="entry name" value="CBS_dom"/>
</dbReference>
<dbReference type="InterPro" id="IPR046342">
    <property type="entry name" value="CBS_dom_sf"/>
</dbReference>
<dbReference type="CDD" id="cd04586">
    <property type="entry name" value="CBS_pair_BON_assoc"/>
    <property type="match status" value="1"/>
</dbReference>
<evidence type="ECO:0000313" key="5">
    <source>
        <dbReference type="EMBL" id="RWT23321.1"/>
    </source>
</evidence>
<dbReference type="AlphaFoldDB" id="A0A443VP84"/>
<feature type="domain" description="CBS" evidence="4">
    <location>
        <begin position="94"/>
        <end position="150"/>
    </location>
</feature>
<evidence type="ECO:0000313" key="6">
    <source>
        <dbReference type="Proteomes" id="UP000288843"/>
    </source>
</evidence>
<dbReference type="SUPFAM" id="SSF54631">
    <property type="entry name" value="CBS-domain pair"/>
    <property type="match status" value="1"/>
</dbReference>
<dbReference type="Pfam" id="PF00571">
    <property type="entry name" value="CBS"/>
    <property type="match status" value="2"/>
</dbReference>
<keyword evidence="1 2" id="KW-0129">CBS domain</keyword>
<dbReference type="RefSeq" id="WP_128319629.1">
    <property type="nucleotide sequence ID" value="NZ_QKOX01000008.1"/>
</dbReference>
<name>A0A443VP84_RAOPL</name>
<evidence type="ECO:0000259" key="4">
    <source>
        <dbReference type="PROSITE" id="PS51371"/>
    </source>
</evidence>
<dbReference type="InterPro" id="IPR007055">
    <property type="entry name" value="BON_dom"/>
</dbReference>
<dbReference type="InterPro" id="IPR017080">
    <property type="entry name" value="UCP036990_CBS_BON"/>
</dbReference>
<evidence type="ECO:0000256" key="1">
    <source>
        <dbReference type="ARBA" id="ARBA00023122"/>
    </source>
</evidence>
<sequence>MKAADVMTTAPITVHEETPILEVVNLLLNLKISGLPVLDTEGRMTGIVTEGDLLRRSELGTEIKRPHWKELFLSPGKLSRDYIQSHAQYAGEVMTSTPLTVYPDMPLDEVISLMEHHGIKRVPVVNAGNNLVGIITRVDIMKALRSILERNRTTVNMVESIADDESVKKEILDKISVQPWAPQSNIRVSVTNGVVDIYGIILDEDVRQALITLLEETIDRKHIRDHMVYIEPITGIYIAPEDKNEDKLNG</sequence>
<dbReference type="PIRSF" id="PIRSF036990">
    <property type="entry name" value="UCP036990_CBS_BON"/>
    <property type="match status" value="1"/>
</dbReference>